<gene>
    <name evidence="1" type="ORF">MLD38_003308</name>
</gene>
<comment type="caution">
    <text evidence="1">The sequence shown here is derived from an EMBL/GenBank/DDBJ whole genome shotgun (WGS) entry which is preliminary data.</text>
</comment>
<evidence type="ECO:0000313" key="2">
    <source>
        <dbReference type="Proteomes" id="UP001057402"/>
    </source>
</evidence>
<dbReference type="Proteomes" id="UP001057402">
    <property type="component" value="Chromosome 2"/>
</dbReference>
<reference evidence="2" key="1">
    <citation type="journal article" date="2023" name="Front. Plant Sci.">
        <title>Chromosomal-level genome assembly of Melastoma candidum provides insights into trichome evolution.</title>
        <authorList>
            <person name="Zhong Y."/>
            <person name="Wu W."/>
            <person name="Sun C."/>
            <person name="Zou P."/>
            <person name="Liu Y."/>
            <person name="Dai S."/>
            <person name="Zhou R."/>
        </authorList>
    </citation>
    <scope>NUCLEOTIDE SEQUENCE [LARGE SCALE GENOMIC DNA]</scope>
</reference>
<proteinExistence type="predicted"/>
<dbReference type="EMBL" id="CM042881">
    <property type="protein sequence ID" value="KAI4385261.1"/>
    <property type="molecule type" value="Genomic_DNA"/>
</dbReference>
<accession>A0ACB9S1E2</accession>
<organism evidence="1 2">
    <name type="scientific">Melastoma candidum</name>
    <dbReference type="NCBI Taxonomy" id="119954"/>
    <lineage>
        <taxon>Eukaryota</taxon>
        <taxon>Viridiplantae</taxon>
        <taxon>Streptophyta</taxon>
        <taxon>Embryophyta</taxon>
        <taxon>Tracheophyta</taxon>
        <taxon>Spermatophyta</taxon>
        <taxon>Magnoliopsida</taxon>
        <taxon>eudicotyledons</taxon>
        <taxon>Gunneridae</taxon>
        <taxon>Pentapetalae</taxon>
        <taxon>rosids</taxon>
        <taxon>malvids</taxon>
        <taxon>Myrtales</taxon>
        <taxon>Melastomataceae</taxon>
        <taxon>Melastomatoideae</taxon>
        <taxon>Melastomateae</taxon>
        <taxon>Melastoma</taxon>
    </lineage>
</organism>
<protein>
    <submittedName>
        <fullName evidence="1">Uncharacterized protein</fullName>
    </submittedName>
</protein>
<sequence>MSLRDPLAIFNLDYKCNIIKIFLLGLSLFCEFSTKCVIEPGMDFDGRFAAMVTLIFPLMLCSSGFPQAEATKREEARMQSSSPSSWPVTLSLSTPGQVVMKNGIVQITLSSPRGDVIGIEYNGINNLLDDTASTTSRGYYDMVWNSPNGTSNYDSFAGTRFRVVRQTDNVVEVSFSRRWGSERTPNFIRAVPPLNSDKRYVMLRGSSGFYTYIVMEHEEGWPDFGYGEARKVYRLNKMKFTYMAVSDKRQRYMPTMEDRAKGKPLAYPEAVLLPSGEVDDKYQYSSEDQDIRVHGWICDRPATGFWVITPSDEYLTCGPVKQDLTSHVGPITLAMFISTHYAGREVNTFFQNGERWKKSFGPIMIYLNSVASPSNNTTQTLWEDAKRQMRMEVERWPYNFTTSDDFPPSNQRGEVSGRLKVHDRYLHEMDIGGGSAHVGLAAPGDVGSWQRETKGYQFWTRADNKGNFVIRNVRAGTYALYAWVPGVLGDYMYEKQIEIAPGSKIQLGDVIYSPPRQGPTLWEIGIPDRSAMEFYVPDPYPDLVNKLFLNDNKNKFRQYGLWKKYADLYPKNDLVYTVGISDYHKDWFYAHVTRNKGNTYVPTTWQIRFQLGSVKTRGNYTLQLALASATGSRLELGFNDARGIPYCSTGLIGTDNAIARHGIHGLYWLFSFQVRGHVLRQGMNTIYITQSRAQSLFQGVMYDYIRLEGPPTVTRTKVDTH</sequence>
<name>A0ACB9S1E2_9MYRT</name>
<evidence type="ECO:0000313" key="1">
    <source>
        <dbReference type="EMBL" id="KAI4385261.1"/>
    </source>
</evidence>
<keyword evidence="2" id="KW-1185">Reference proteome</keyword>